<dbReference type="EMBL" id="MGAF01000053">
    <property type="protein sequence ID" value="OGK39281.1"/>
    <property type="molecule type" value="Genomic_DNA"/>
</dbReference>
<name>A0A1F7I7D7_9BACT</name>
<dbReference type="Proteomes" id="UP000179270">
    <property type="component" value="Unassembled WGS sequence"/>
</dbReference>
<proteinExistence type="predicted"/>
<reference evidence="1 2" key="1">
    <citation type="journal article" date="2016" name="Nat. Commun.">
        <title>Thousands of microbial genomes shed light on interconnected biogeochemical processes in an aquifer system.</title>
        <authorList>
            <person name="Anantharaman K."/>
            <person name="Brown C.T."/>
            <person name="Hug L.A."/>
            <person name="Sharon I."/>
            <person name="Castelle C.J."/>
            <person name="Probst A.J."/>
            <person name="Thomas B.C."/>
            <person name="Singh A."/>
            <person name="Wilkins M.J."/>
            <person name="Karaoz U."/>
            <person name="Brodie E.L."/>
            <person name="Williams K.H."/>
            <person name="Hubbard S.S."/>
            <person name="Banfield J.F."/>
        </authorList>
    </citation>
    <scope>NUCLEOTIDE SEQUENCE [LARGE SCALE GENOMIC DNA]</scope>
</reference>
<accession>A0A1F7I7D7</accession>
<evidence type="ECO:0000313" key="2">
    <source>
        <dbReference type="Proteomes" id="UP000179270"/>
    </source>
</evidence>
<evidence type="ECO:0000313" key="1">
    <source>
        <dbReference type="EMBL" id="OGK39281.1"/>
    </source>
</evidence>
<sequence length="245" mass="26138">MQNHKELILNTKVKMGISALVLSAISCQVAKNLVANSSATETLVPPTSTPTLIANPSETPITLSINPTLVIPTGTMISPTATATFTEPAIVPSETLSGNEWPTNAQEAANKWGVDVKFVSPLAEESANEPGGQGYHILFTDEKGDYTTGDVKVSADSFASAWLPDDGTGEGRALFMAGTDVQLKDVADVTEYPVKRLMVWCEDESVAQKGAITDMISQHLAEHPDVPFAMYVNGKVYNINVDGQK</sequence>
<gene>
    <name evidence="1" type="ORF">A3A74_00410</name>
</gene>
<dbReference type="AlphaFoldDB" id="A0A1F7I7D7"/>
<protein>
    <submittedName>
        <fullName evidence="1">Uncharacterized protein</fullName>
    </submittedName>
</protein>
<comment type="caution">
    <text evidence="1">The sequence shown here is derived from an EMBL/GenBank/DDBJ whole genome shotgun (WGS) entry which is preliminary data.</text>
</comment>
<organism evidence="1 2">
    <name type="scientific">Candidatus Roizmanbacteria bacterium RIFCSPLOWO2_01_FULL_35_13</name>
    <dbReference type="NCBI Taxonomy" id="1802055"/>
    <lineage>
        <taxon>Bacteria</taxon>
        <taxon>Candidatus Roizmaniibacteriota</taxon>
    </lineage>
</organism>
<dbReference type="PROSITE" id="PS51257">
    <property type="entry name" value="PROKAR_LIPOPROTEIN"/>
    <property type="match status" value="1"/>
</dbReference>